<evidence type="ECO:0000313" key="5">
    <source>
        <dbReference type="EMBL" id="TFK24237.1"/>
    </source>
</evidence>
<protein>
    <recommendedName>
        <fullName evidence="4">LysM domain-containing protein</fullName>
    </recommendedName>
</protein>
<organism evidence="5 6">
    <name type="scientific">Coprinopsis marcescibilis</name>
    <name type="common">Agaric fungus</name>
    <name type="synonym">Psathyrella marcescibilis</name>
    <dbReference type="NCBI Taxonomy" id="230819"/>
    <lineage>
        <taxon>Eukaryota</taxon>
        <taxon>Fungi</taxon>
        <taxon>Dikarya</taxon>
        <taxon>Basidiomycota</taxon>
        <taxon>Agaricomycotina</taxon>
        <taxon>Agaricomycetes</taxon>
        <taxon>Agaricomycetidae</taxon>
        <taxon>Agaricales</taxon>
        <taxon>Agaricineae</taxon>
        <taxon>Psathyrellaceae</taxon>
        <taxon>Coprinopsis</taxon>
    </lineage>
</organism>
<dbReference type="OrthoDB" id="5985073at2759"/>
<feature type="domain" description="LysM" evidence="4">
    <location>
        <begin position="84"/>
        <end position="130"/>
    </location>
</feature>
<dbReference type="EMBL" id="ML210204">
    <property type="protein sequence ID" value="TFK24237.1"/>
    <property type="molecule type" value="Genomic_DNA"/>
</dbReference>
<dbReference type="InterPro" id="IPR036779">
    <property type="entry name" value="LysM_dom_sf"/>
</dbReference>
<dbReference type="Gene3D" id="3.10.350.10">
    <property type="entry name" value="LysM domain"/>
    <property type="match status" value="2"/>
</dbReference>
<reference evidence="5 6" key="1">
    <citation type="journal article" date="2019" name="Nat. Ecol. Evol.">
        <title>Megaphylogeny resolves global patterns of mushroom evolution.</title>
        <authorList>
            <person name="Varga T."/>
            <person name="Krizsan K."/>
            <person name="Foldi C."/>
            <person name="Dima B."/>
            <person name="Sanchez-Garcia M."/>
            <person name="Sanchez-Ramirez S."/>
            <person name="Szollosi G.J."/>
            <person name="Szarkandi J.G."/>
            <person name="Papp V."/>
            <person name="Albert L."/>
            <person name="Andreopoulos W."/>
            <person name="Angelini C."/>
            <person name="Antonin V."/>
            <person name="Barry K.W."/>
            <person name="Bougher N.L."/>
            <person name="Buchanan P."/>
            <person name="Buyck B."/>
            <person name="Bense V."/>
            <person name="Catcheside P."/>
            <person name="Chovatia M."/>
            <person name="Cooper J."/>
            <person name="Damon W."/>
            <person name="Desjardin D."/>
            <person name="Finy P."/>
            <person name="Geml J."/>
            <person name="Haridas S."/>
            <person name="Hughes K."/>
            <person name="Justo A."/>
            <person name="Karasinski D."/>
            <person name="Kautmanova I."/>
            <person name="Kiss B."/>
            <person name="Kocsube S."/>
            <person name="Kotiranta H."/>
            <person name="LaButti K.M."/>
            <person name="Lechner B.E."/>
            <person name="Liimatainen K."/>
            <person name="Lipzen A."/>
            <person name="Lukacs Z."/>
            <person name="Mihaltcheva S."/>
            <person name="Morgado L.N."/>
            <person name="Niskanen T."/>
            <person name="Noordeloos M.E."/>
            <person name="Ohm R.A."/>
            <person name="Ortiz-Santana B."/>
            <person name="Ovrebo C."/>
            <person name="Racz N."/>
            <person name="Riley R."/>
            <person name="Savchenko A."/>
            <person name="Shiryaev A."/>
            <person name="Soop K."/>
            <person name="Spirin V."/>
            <person name="Szebenyi C."/>
            <person name="Tomsovsky M."/>
            <person name="Tulloss R.E."/>
            <person name="Uehling J."/>
            <person name="Grigoriev I.V."/>
            <person name="Vagvolgyi C."/>
            <person name="Papp T."/>
            <person name="Martin F.M."/>
            <person name="Miettinen O."/>
            <person name="Hibbett D.S."/>
            <person name="Nagy L.G."/>
        </authorList>
    </citation>
    <scope>NUCLEOTIDE SEQUENCE [LARGE SCALE GENOMIC DNA]</scope>
    <source>
        <strain evidence="5 6">CBS 121175</strain>
    </source>
</reference>
<dbReference type="CDD" id="cd00118">
    <property type="entry name" value="LysM"/>
    <property type="match status" value="2"/>
</dbReference>
<evidence type="ECO:0000259" key="4">
    <source>
        <dbReference type="PROSITE" id="PS51782"/>
    </source>
</evidence>
<dbReference type="GO" id="GO:0008061">
    <property type="term" value="F:chitin binding"/>
    <property type="evidence" value="ECO:0007669"/>
    <property type="project" value="UniProtKB-KW"/>
</dbReference>
<dbReference type="SUPFAM" id="SSF54106">
    <property type="entry name" value="LysM domain"/>
    <property type="match status" value="2"/>
</dbReference>
<keyword evidence="1" id="KW-0147">Chitin-binding</keyword>
<evidence type="ECO:0000313" key="6">
    <source>
        <dbReference type="Proteomes" id="UP000307440"/>
    </source>
</evidence>
<keyword evidence="2" id="KW-0843">Virulence</keyword>
<evidence type="ECO:0000256" key="3">
    <source>
        <dbReference type="SAM" id="SignalP"/>
    </source>
</evidence>
<dbReference type="PROSITE" id="PS51782">
    <property type="entry name" value="LYSM"/>
    <property type="match status" value="2"/>
</dbReference>
<evidence type="ECO:0000256" key="2">
    <source>
        <dbReference type="ARBA" id="ARBA00023026"/>
    </source>
</evidence>
<keyword evidence="3" id="KW-0732">Signal</keyword>
<keyword evidence="6" id="KW-1185">Reference proteome</keyword>
<evidence type="ECO:0000256" key="1">
    <source>
        <dbReference type="ARBA" id="ARBA00022669"/>
    </source>
</evidence>
<dbReference type="PANTHER" id="PTHR34997:SF1">
    <property type="entry name" value="PEPTIDOGLYCAN-BINDING LYSIN DOMAIN"/>
    <property type="match status" value="1"/>
</dbReference>
<feature type="signal peptide" evidence="3">
    <location>
        <begin position="1"/>
        <end position="21"/>
    </location>
</feature>
<proteinExistence type="predicted"/>
<dbReference type="InterPro" id="IPR018392">
    <property type="entry name" value="LysM"/>
</dbReference>
<accession>A0A5C3KV76</accession>
<dbReference type="STRING" id="230819.A0A5C3KV76"/>
<dbReference type="Proteomes" id="UP000307440">
    <property type="component" value="Unassembled WGS sequence"/>
</dbReference>
<dbReference type="Pfam" id="PF01476">
    <property type="entry name" value="LysM"/>
    <property type="match status" value="2"/>
</dbReference>
<dbReference type="AlphaFoldDB" id="A0A5C3KV76"/>
<dbReference type="PANTHER" id="PTHR34997">
    <property type="entry name" value="AM15"/>
    <property type="match status" value="1"/>
</dbReference>
<gene>
    <name evidence="5" type="ORF">FA15DRAFT_669781</name>
</gene>
<dbReference type="InterPro" id="IPR052210">
    <property type="entry name" value="LysM1-like"/>
</dbReference>
<sequence length="136" mass="14435">MLAFVKLTIFTVLALASGVVAQPPPCLRTYEVKAGDFCDKISVEQGVSTYQLAAVNAGIVNALCTNLWVGQIICLAREGLDCSPVIKVVMLDTCESIATAAGITFERLLANNPNLNADCSNLYPDEVLCVEPPVTS</sequence>
<feature type="chain" id="PRO_5022701774" description="LysM domain-containing protein" evidence="3">
    <location>
        <begin position="22"/>
        <end position="136"/>
    </location>
</feature>
<name>A0A5C3KV76_COPMA</name>
<dbReference type="SMART" id="SM00257">
    <property type="entry name" value="LysM"/>
    <property type="match status" value="2"/>
</dbReference>
<feature type="domain" description="LysM" evidence="4">
    <location>
        <begin position="28"/>
        <end position="75"/>
    </location>
</feature>